<reference evidence="1" key="2">
    <citation type="submission" date="2014-03" db="EMBL/GenBank/DDBJ databases">
        <title>The Genome Annotation of Fusarium oxysporum PHW808.</title>
        <authorList>
            <consortium name="The Broad Institute Genomics Platform"/>
            <person name="Ma L.-J."/>
            <person name="Corby-Kistler H."/>
            <person name="Broz K."/>
            <person name="Gale L.R."/>
            <person name="Jonkers W."/>
            <person name="O'Donnell K."/>
            <person name="Ploetz R."/>
            <person name="Steinberg C."/>
            <person name="Schwartz D.C."/>
            <person name="VanEtten H."/>
            <person name="Zhou S."/>
            <person name="Young S.K."/>
            <person name="Zeng Q."/>
            <person name="Gargeya S."/>
            <person name="Fitzgerald M."/>
            <person name="Abouelleil A."/>
            <person name="Alvarado L."/>
            <person name="Chapman S.B."/>
            <person name="Gainer-Dewar J."/>
            <person name="Goldberg J."/>
            <person name="Griggs A."/>
            <person name="Gujja S."/>
            <person name="Hansen M."/>
            <person name="Howarth C."/>
            <person name="Imamovic A."/>
            <person name="Ireland A."/>
            <person name="Larimer J."/>
            <person name="McCowan C."/>
            <person name="Murphy C."/>
            <person name="Pearson M."/>
            <person name="Poon T.W."/>
            <person name="Priest M."/>
            <person name="Roberts A."/>
            <person name="Saif S."/>
            <person name="Shea T."/>
            <person name="Sykes S."/>
            <person name="Wortman J."/>
            <person name="Nusbaum C."/>
            <person name="Birren B."/>
        </authorList>
    </citation>
    <scope>NUCLEOTIDE SEQUENCE</scope>
    <source>
        <strain evidence="1">54008</strain>
    </source>
</reference>
<name>X0GK68_FUSOX</name>
<reference evidence="1" key="1">
    <citation type="submission" date="2011-11" db="EMBL/GenBank/DDBJ databases">
        <title>The Genome Sequence of Fusarium oxysporum PHW808.</title>
        <authorList>
            <consortium name="The Broad Institute Genome Sequencing Platform"/>
            <person name="Ma L.-J."/>
            <person name="Gale L.R."/>
            <person name="Schwartz D.C."/>
            <person name="Zhou S."/>
            <person name="Corby-Kistler H."/>
            <person name="Young S.K."/>
            <person name="Zeng Q."/>
            <person name="Gargeya S."/>
            <person name="Fitzgerald M."/>
            <person name="Haas B."/>
            <person name="Abouelleil A."/>
            <person name="Alvarado L."/>
            <person name="Arachchi H.M."/>
            <person name="Berlin A."/>
            <person name="Brown A."/>
            <person name="Chapman S.B."/>
            <person name="Chen Z."/>
            <person name="Dunbar C."/>
            <person name="Freedman E."/>
            <person name="Gearin G."/>
            <person name="Goldberg J."/>
            <person name="Griggs A."/>
            <person name="Gujja S."/>
            <person name="Heiman D."/>
            <person name="Howarth C."/>
            <person name="Larson L."/>
            <person name="Lui A."/>
            <person name="MacDonald P.J.P."/>
            <person name="Montmayeur A."/>
            <person name="Murphy C."/>
            <person name="Neiman D."/>
            <person name="Pearson M."/>
            <person name="Priest M."/>
            <person name="Roberts A."/>
            <person name="Saif S."/>
            <person name="Shea T."/>
            <person name="Shenoy N."/>
            <person name="Sisk P."/>
            <person name="Stolte C."/>
            <person name="Sykes S."/>
            <person name="Wortman J."/>
            <person name="Nusbaum C."/>
            <person name="Birren B."/>
        </authorList>
    </citation>
    <scope>NUCLEOTIDE SEQUENCE [LARGE SCALE GENOMIC DNA]</scope>
    <source>
        <strain evidence="1">54008</strain>
    </source>
</reference>
<gene>
    <name evidence="1" type="ORF">FOPG_19698</name>
</gene>
<dbReference type="EMBL" id="KK034434">
    <property type="protein sequence ID" value="EXL64032.1"/>
    <property type="molecule type" value="Genomic_DNA"/>
</dbReference>
<proteinExistence type="predicted"/>
<sequence>MDIARASRTWQVTLLRYRLELSRVQAGVSGINRGRHWYCRTLSYQRKRFPDCLHCRQDELGGTSRNDTRGGYGVQPVWYFQPSLARSVWGRKRGLLEASGCSDSQE</sequence>
<dbReference type="AlphaFoldDB" id="X0GK68"/>
<dbReference type="HOGENOM" id="CLU_2223429_0_0_1"/>
<dbReference type="Proteomes" id="UP000030676">
    <property type="component" value="Unassembled WGS sequence"/>
</dbReference>
<accession>X0GK68</accession>
<evidence type="ECO:0000313" key="1">
    <source>
        <dbReference type="EMBL" id="EXL64032.1"/>
    </source>
</evidence>
<organism evidence="1">
    <name type="scientific">Fusarium oxysporum f. sp. conglutinans race 2 54008</name>
    <dbReference type="NCBI Taxonomy" id="1089457"/>
    <lineage>
        <taxon>Eukaryota</taxon>
        <taxon>Fungi</taxon>
        <taxon>Dikarya</taxon>
        <taxon>Ascomycota</taxon>
        <taxon>Pezizomycotina</taxon>
        <taxon>Sordariomycetes</taxon>
        <taxon>Hypocreomycetidae</taxon>
        <taxon>Hypocreales</taxon>
        <taxon>Nectriaceae</taxon>
        <taxon>Fusarium</taxon>
        <taxon>Fusarium oxysporum species complex</taxon>
    </lineage>
</organism>
<protein>
    <submittedName>
        <fullName evidence="1">Uncharacterized protein</fullName>
    </submittedName>
</protein>